<comment type="caution">
    <text evidence="8">The sequence shown here is derived from an EMBL/GenBank/DDBJ whole genome shotgun (WGS) entry which is preliminary data.</text>
</comment>
<proteinExistence type="predicted"/>
<dbReference type="GO" id="GO:0008202">
    <property type="term" value="P:steroid metabolic process"/>
    <property type="evidence" value="ECO:0007669"/>
    <property type="project" value="TreeGrafter"/>
</dbReference>
<sequence length="573" mass="64861">MLEPDCPQKVHSISKEKKRAGDNNTTHPFRNAQSHALIVHSPTSTPPKSPYSPHLTSNLLPFPNKNRKMDAHAHRVHPIATSVRTYHATRQKFRINHGSSNSTRNGALKGHQRHTVDTSALKHVISVDAANRIAVVEPNVPMDRLVEATLEHGCVPGVVMEFPGITAGGGYAGTACESSSFKHGYFDRTIRRVEMVLPDGEVVECSDSEHEDLFHGAAGALGTLGVVTLVELRLEPAKRYVETTYHPVSGVQEAVDKCREFTSGAYHEGLDYVDGILFSETSGAIITGRRTDEIPANARVSRFSGPRDPWFAFHVQERIEGRSEPVTEYIPLPEYLFRYDRGGFWVGKSIYDFTIIPFNQTFRALLDSFMHTRMLYAARNAAPINVQFIQDMAVPYESAVEFIKFSADRLKIWPIWLCPVKSSATPTLHPHLKGGKEGDAMLNLGIWGSAHVPTLEYHIETNQAVERKLEAVGGMKWMYGVNYQCEEDFWRQFDRKWYEGLRSKYHAEWMPSIFDKAATDPEKVKKLAMGLTLRDVWPFLFPGAVVTCLWRAWWTGAWRWKKESTWPSWVPRE</sequence>
<dbReference type="Gene3D" id="3.30.465.10">
    <property type="match status" value="1"/>
</dbReference>
<dbReference type="PANTHER" id="PTHR10801">
    <property type="entry name" value="24-DEHYDROCHOLESTEROL REDUCTASE"/>
    <property type="match status" value="1"/>
</dbReference>
<dbReference type="OrthoDB" id="415825at2759"/>
<keyword evidence="5" id="KW-0472">Membrane</keyword>
<evidence type="ECO:0000313" key="9">
    <source>
        <dbReference type="Proteomes" id="UP001138500"/>
    </source>
</evidence>
<dbReference type="AlphaFoldDB" id="A0A9W7W395"/>
<evidence type="ECO:0000259" key="7">
    <source>
        <dbReference type="PROSITE" id="PS51387"/>
    </source>
</evidence>
<feature type="compositionally biased region" description="Polar residues" evidence="6">
    <location>
        <begin position="22"/>
        <end position="32"/>
    </location>
</feature>
<dbReference type="GO" id="GO:0005737">
    <property type="term" value="C:cytoplasm"/>
    <property type="evidence" value="ECO:0007669"/>
    <property type="project" value="TreeGrafter"/>
</dbReference>
<dbReference type="PROSITE" id="PS51387">
    <property type="entry name" value="FAD_PCMH"/>
    <property type="match status" value="1"/>
</dbReference>
<dbReference type="FunFam" id="3.30.465.10:FF:000031">
    <property type="entry name" value="FAD binding domain protein"/>
    <property type="match status" value="1"/>
</dbReference>
<dbReference type="EMBL" id="RIBY02001423">
    <property type="protein sequence ID" value="KAH9829065.1"/>
    <property type="molecule type" value="Genomic_DNA"/>
</dbReference>
<dbReference type="InterPro" id="IPR006094">
    <property type="entry name" value="Oxid_FAD_bind_N"/>
</dbReference>
<dbReference type="GO" id="GO:0000246">
    <property type="term" value="F:Delta24(24-1) sterol reductase activity"/>
    <property type="evidence" value="ECO:0007669"/>
    <property type="project" value="TreeGrafter"/>
</dbReference>
<organism evidence="8 9">
    <name type="scientific">Teratosphaeria destructans</name>
    <dbReference type="NCBI Taxonomy" id="418781"/>
    <lineage>
        <taxon>Eukaryota</taxon>
        <taxon>Fungi</taxon>
        <taxon>Dikarya</taxon>
        <taxon>Ascomycota</taxon>
        <taxon>Pezizomycotina</taxon>
        <taxon>Dothideomycetes</taxon>
        <taxon>Dothideomycetidae</taxon>
        <taxon>Mycosphaerellales</taxon>
        <taxon>Teratosphaeriaceae</taxon>
        <taxon>Teratosphaeria</taxon>
    </lineage>
</organism>
<dbReference type="Pfam" id="PF01565">
    <property type="entry name" value="FAD_binding_4"/>
    <property type="match status" value="1"/>
</dbReference>
<name>A0A9W7W395_9PEZI</name>
<gene>
    <name evidence="8" type="ORF">Tdes44962_MAKER09179</name>
</gene>
<evidence type="ECO:0000256" key="2">
    <source>
        <dbReference type="ARBA" id="ARBA00012405"/>
    </source>
</evidence>
<dbReference type="InterPro" id="IPR016169">
    <property type="entry name" value="FAD-bd_PCMH_sub2"/>
</dbReference>
<feature type="domain" description="FAD-binding PCMH-type" evidence="7">
    <location>
        <begin position="69"/>
        <end position="237"/>
    </location>
</feature>
<evidence type="ECO:0000256" key="6">
    <source>
        <dbReference type="SAM" id="MobiDB-lite"/>
    </source>
</evidence>
<reference evidence="8 9" key="1">
    <citation type="journal article" date="2018" name="IMA Fungus">
        <title>IMA Genome-F 10: Nine draft genome sequences of Claviceps purpurea s.lat., including C. arundinis, C. humidiphila, and C. cf. spartinae, pseudomolecules for the pitch canker pathogen Fusarium circinatum, draft genome of Davidsoniella eucalypti, Grosmannia galeiformis, Quambalaria eucalypti, and Teratosphaeria destructans.</title>
        <authorList>
            <person name="Wingfield B.D."/>
            <person name="Liu M."/>
            <person name="Nguyen H.D."/>
            <person name="Lane F.A."/>
            <person name="Morgan S.W."/>
            <person name="De Vos L."/>
            <person name="Wilken P.M."/>
            <person name="Duong T.A."/>
            <person name="Aylward J."/>
            <person name="Coetzee M.P."/>
            <person name="Dadej K."/>
            <person name="De Beer Z.W."/>
            <person name="Findlay W."/>
            <person name="Havenga M."/>
            <person name="Kolarik M."/>
            <person name="Menzies J.G."/>
            <person name="Naidoo K."/>
            <person name="Pochopski O."/>
            <person name="Shoukouhi P."/>
            <person name="Santana Q.C."/>
            <person name="Seifert K.A."/>
            <person name="Soal N."/>
            <person name="Steenkamp E.T."/>
            <person name="Tatham C.T."/>
            <person name="van der Nest M.A."/>
            <person name="Wingfield M.J."/>
        </authorList>
    </citation>
    <scope>NUCLEOTIDE SEQUENCE [LARGE SCALE GENOMIC DNA]</scope>
    <source>
        <strain evidence="8">CMW44962</strain>
    </source>
</reference>
<dbReference type="EC" id="1.3.1.72" evidence="2"/>
<accession>A0A9W7W395</accession>
<dbReference type="InterPro" id="IPR040165">
    <property type="entry name" value="Diminuto-like"/>
</dbReference>
<dbReference type="GO" id="GO:0050614">
    <property type="term" value="F:Delta24-sterol reductase activity"/>
    <property type="evidence" value="ECO:0007669"/>
    <property type="project" value="UniProtKB-EC"/>
</dbReference>
<dbReference type="GO" id="GO:0016020">
    <property type="term" value="C:membrane"/>
    <property type="evidence" value="ECO:0007669"/>
    <property type="project" value="UniProtKB-SubCell"/>
</dbReference>
<dbReference type="InterPro" id="IPR016166">
    <property type="entry name" value="FAD-bd_PCMH"/>
</dbReference>
<keyword evidence="3" id="KW-0812">Transmembrane</keyword>
<dbReference type="Proteomes" id="UP001138500">
    <property type="component" value="Unassembled WGS sequence"/>
</dbReference>
<feature type="region of interest" description="Disordered" evidence="6">
    <location>
        <begin position="1"/>
        <end position="32"/>
    </location>
</feature>
<keyword evidence="4" id="KW-1133">Transmembrane helix</keyword>
<evidence type="ECO:0000256" key="4">
    <source>
        <dbReference type="ARBA" id="ARBA00022989"/>
    </source>
</evidence>
<reference evidence="8 9" key="2">
    <citation type="journal article" date="2021" name="Curr. Genet.">
        <title>Genetic response to nitrogen starvation in the aggressive Eucalyptus foliar pathogen Teratosphaeria destructans.</title>
        <authorList>
            <person name="Havenga M."/>
            <person name="Wingfield B.D."/>
            <person name="Wingfield M.J."/>
            <person name="Dreyer L.L."/>
            <person name="Roets F."/>
            <person name="Aylward J."/>
        </authorList>
    </citation>
    <scope>NUCLEOTIDE SEQUENCE [LARGE SCALE GENOMIC DNA]</scope>
    <source>
        <strain evidence="8">CMW44962</strain>
    </source>
</reference>
<dbReference type="InterPro" id="IPR036318">
    <property type="entry name" value="FAD-bd_PCMH-like_sf"/>
</dbReference>
<dbReference type="PANTHER" id="PTHR10801:SF10">
    <property type="entry name" value="FAD BINDING DOMAIN PROTEIN (AFU_ORTHOLOGUE AFUA_6G14300)"/>
    <property type="match status" value="1"/>
</dbReference>
<evidence type="ECO:0000313" key="8">
    <source>
        <dbReference type="EMBL" id="KAH9829065.1"/>
    </source>
</evidence>
<dbReference type="SUPFAM" id="SSF56176">
    <property type="entry name" value="FAD-binding/transporter-associated domain-like"/>
    <property type="match status" value="1"/>
</dbReference>
<evidence type="ECO:0000256" key="3">
    <source>
        <dbReference type="ARBA" id="ARBA00022692"/>
    </source>
</evidence>
<dbReference type="GO" id="GO:0071949">
    <property type="term" value="F:FAD binding"/>
    <property type="evidence" value="ECO:0007669"/>
    <property type="project" value="InterPro"/>
</dbReference>
<keyword evidence="9" id="KW-1185">Reference proteome</keyword>
<comment type="subcellular location">
    <subcellularLocation>
        <location evidence="1">Membrane</location>
        <topology evidence="1">Single-pass membrane protein</topology>
    </subcellularLocation>
</comment>
<evidence type="ECO:0000256" key="1">
    <source>
        <dbReference type="ARBA" id="ARBA00004167"/>
    </source>
</evidence>
<evidence type="ECO:0000256" key="5">
    <source>
        <dbReference type="ARBA" id="ARBA00023136"/>
    </source>
</evidence>
<protein>
    <recommendedName>
        <fullName evidence="2">Delta(24)-sterol reductase</fullName>
        <ecNumber evidence="2">1.3.1.72</ecNumber>
    </recommendedName>
</protein>